<evidence type="ECO:0000313" key="2">
    <source>
        <dbReference type="Proteomes" id="UP000037460"/>
    </source>
</evidence>
<keyword evidence="2" id="KW-1185">Reference proteome</keyword>
<dbReference type="OrthoDB" id="10040544at2759"/>
<comment type="caution">
    <text evidence="1">The sequence shown here is derived from an EMBL/GenBank/DDBJ whole genome shotgun (WGS) entry which is preliminary data.</text>
</comment>
<dbReference type="AlphaFoldDB" id="A0A0M0JL48"/>
<gene>
    <name evidence="1" type="ORF">Ctob_002296</name>
</gene>
<name>A0A0M0JL48_9EUKA</name>
<organism evidence="1 2">
    <name type="scientific">Chrysochromulina tobinii</name>
    <dbReference type="NCBI Taxonomy" id="1460289"/>
    <lineage>
        <taxon>Eukaryota</taxon>
        <taxon>Haptista</taxon>
        <taxon>Haptophyta</taxon>
        <taxon>Prymnesiophyceae</taxon>
        <taxon>Prymnesiales</taxon>
        <taxon>Chrysochromulinaceae</taxon>
        <taxon>Chrysochromulina</taxon>
    </lineage>
</organism>
<sequence length="217" mass="23085">MGVPVGSTPAGNYCGIYWQYGRSHPIPAQAMGCTPSDETAGYAFGNGVDDVGTFNMSGTYKLAKLKLTKQYVPGTGDPRENLGHAVELRLMCCDLFAALPSHAAELQSWGCPPGNAGFYGTWHVRTRNYNGDAEMVLWLPPVPVVVGHTITQTLTTTTQTMMVDSNGDGVADGTQMMQTSAMTTTSQVQWGLQLQNPFGPKTLPVSQSSQSAFALGA</sequence>
<proteinExistence type="predicted"/>
<evidence type="ECO:0000313" key="1">
    <source>
        <dbReference type="EMBL" id="KOO27309.1"/>
    </source>
</evidence>
<dbReference type="Proteomes" id="UP000037460">
    <property type="component" value="Unassembled WGS sequence"/>
</dbReference>
<dbReference type="EMBL" id="JWZX01002732">
    <property type="protein sequence ID" value="KOO27309.1"/>
    <property type="molecule type" value="Genomic_DNA"/>
</dbReference>
<accession>A0A0M0JL48</accession>
<protein>
    <submittedName>
        <fullName evidence="1">Uncharacterized protein</fullName>
    </submittedName>
</protein>
<reference evidence="2" key="1">
    <citation type="journal article" date="2015" name="PLoS Genet.">
        <title>Genome Sequence and Transcriptome Analyses of Chrysochromulina tobin: Metabolic Tools for Enhanced Algal Fitness in the Prominent Order Prymnesiales (Haptophyceae).</title>
        <authorList>
            <person name="Hovde B.T."/>
            <person name="Deodato C.R."/>
            <person name="Hunsperger H.M."/>
            <person name="Ryken S.A."/>
            <person name="Yost W."/>
            <person name="Jha R.K."/>
            <person name="Patterson J."/>
            <person name="Monnat R.J. Jr."/>
            <person name="Barlow S.B."/>
            <person name="Starkenburg S.R."/>
            <person name="Cattolico R.A."/>
        </authorList>
    </citation>
    <scope>NUCLEOTIDE SEQUENCE</scope>
    <source>
        <strain evidence="2">CCMP291</strain>
    </source>
</reference>